<evidence type="ECO:0000313" key="6">
    <source>
        <dbReference type="Proteomes" id="UP000248259"/>
    </source>
</evidence>
<dbReference type="PRINTS" id="PR00035">
    <property type="entry name" value="HTHGNTR"/>
</dbReference>
<protein>
    <submittedName>
        <fullName evidence="5">FadR family transcriptional regulator</fullName>
    </submittedName>
</protein>
<dbReference type="InterPro" id="IPR011711">
    <property type="entry name" value="GntR_C"/>
</dbReference>
<reference evidence="5 6" key="1">
    <citation type="submission" date="2018-06" db="EMBL/GenBank/DDBJ databases">
        <title>Azoarcus communis strain SWub3 genome.</title>
        <authorList>
            <person name="Zorraquino Salvo V."/>
            <person name="Toubiana D."/>
            <person name="Blumwald E."/>
        </authorList>
    </citation>
    <scope>NUCLEOTIDE SEQUENCE [LARGE SCALE GENOMIC DNA]</scope>
    <source>
        <strain evidence="5 6">SWub3</strain>
    </source>
</reference>
<dbReference type="InterPro" id="IPR036390">
    <property type="entry name" value="WH_DNA-bd_sf"/>
</dbReference>
<dbReference type="InterPro" id="IPR036388">
    <property type="entry name" value="WH-like_DNA-bd_sf"/>
</dbReference>
<evidence type="ECO:0000256" key="3">
    <source>
        <dbReference type="ARBA" id="ARBA00023163"/>
    </source>
</evidence>
<dbReference type="Proteomes" id="UP000248259">
    <property type="component" value="Unassembled WGS sequence"/>
</dbReference>
<evidence type="ECO:0000256" key="2">
    <source>
        <dbReference type="ARBA" id="ARBA00023125"/>
    </source>
</evidence>
<dbReference type="OrthoDB" id="5296437at2"/>
<dbReference type="InterPro" id="IPR000524">
    <property type="entry name" value="Tscrpt_reg_HTH_GntR"/>
</dbReference>
<organism evidence="5 6">
    <name type="scientific">Parazoarcus communis SWub3 = DSM 12120</name>
    <dbReference type="NCBI Taxonomy" id="1121029"/>
    <lineage>
        <taxon>Bacteria</taxon>
        <taxon>Pseudomonadati</taxon>
        <taxon>Pseudomonadota</taxon>
        <taxon>Betaproteobacteria</taxon>
        <taxon>Rhodocyclales</taxon>
        <taxon>Zoogloeaceae</taxon>
        <taxon>Parazoarcus</taxon>
    </lineage>
</organism>
<comment type="caution">
    <text evidence="5">The sequence shown here is derived from an EMBL/GenBank/DDBJ whole genome shotgun (WGS) entry which is preliminary data.</text>
</comment>
<keyword evidence="3" id="KW-0804">Transcription</keyword>
<dbReference type="SMART" id="SM00895">
    <property type="entry name" value="FCD"/>
    <property type="match status" value="1"/>
</dbReference>
<sequence length="254" mass="27462">MQVTQIDRPARLSDRVSREMEAWIRELGLAPGAQLPTEKELCERFGVSRAVIREAISRLKAEGCVETRQGLGAFVAALPGEGSFRLDLDIDPDGTEAEDVFELRCIVESAAAELAARRCGPQGLARIAAALAQMEEALLTNDGGAAADDAFHQAIAAASGNRQLERFLAYMGRQFSASRLPTWDDAGHRSGRAAQSQAEHRQIFDAIRRGDAAAAGRASRAHLEAASQRLGIRPRARQDHVIQPLAGETWGDRA</sequence>
<name>A0A323UWA2_9RHOO</name>
<dbReference type="PANTHER" id="PTHR43537:SF44">
    <property type="entry name" value="GNTR FAMILY REGULATORY PROTEIN"/>
    <property type="match status" value="1"/>
</dbReference>
<dbReference type="GO" id="GO:0003700">
    <property type="term" value="F:DNA-binding transcription factor activity"/>
    <property type="evidence" value="ECO:0007669"/>
    <property type="project" value="InterPro"/>
</dbReference>
<dbReference type="Pfam" id="PF07729">
    <property type="entry name" value="FCD"/>
    <property type="match status" value="1"/>
</dbReference>
<dbReference type="PANTHER" id="PTHR43537">
    <property type="entry name" value="TRANSCRIPTIONAL REGULATOR, GNTR FAMILY"/>
    <property type="match status" value="1"/>
</dbReference>
<dbReference type="PROSITE" id="PS50949">
    <property type="entry name" value="HTH_GNTR"/>
    <property type="match status" value="1"/>
</dbReference>
<dbReference type="InterPro" id="IPR008920">
    <property type="entry name" value="TF_FadR/GntR_C"/>
</dbReference>
<evidence type="ECO:0000259" key="4">
    <source>
        <dbReference type="PROSITE" id="PS50949"/>
    </source>
</evidence>
<proteinExistence type="predicted"/>
<dbReference type="GO" id="GO:0003677">
    <property type="term" value="F:DNA binding"/>
    <property type="evidence" value="ECO:0007669"/>
    <property type="project" value="UniProtKB-KW"/>
</dbReference>
<dbReference type="SMART" id="SM00345">
    <property type="entry name" value="HTH_GNTR"/>
    <property type="match status" value="1"/>
</dbReference>
<dbReference type="SUPFAM" id="SSF46785">
    <property type="entry name" value="Winged helix' DNA-binding domain"/>
    <property type="match status" value="1"/>
</dbReference>
<keyword evidence="2" id="KW-0238">DNA-binding</keyword>
<keyword evidence="1" id="KW-0805">Transcription regulation</keyword>
<gene>
    <name evidence="5" type="ORF">DNK49_11220</name>
</gene>
<accession>A0A323UWA2</accession>
<feature type="domain" description="HTH gntR-type" evidence="4">
    <location>
        <begin position="10"/>
        <end position="78"/>
    </location>
</feature>
<dbReference type="Gene3D" id="1.10.10.10">
    <property type="entry name" value="Winged helix-like DNA-binding domain superfamily/Winged helix DNA-binding domain"/>
    <property type="match status" value="1"/>
</dbReference>
<dbReference type="AlphaFoldDB" id="A0A323UWA2"/>
<dbReference type="CDD" id="cd07377">
    <property type="entry name" value="WHTH_GntR"/>
    <property type="match status" value="1"/>
</dbReference>
<dbReference type="SUPFAM" id="SSF48008">
    <property type="entry name" value="GntR ligand-binding domain-like"/>
    <property type="match status" value="1"/>
</dbReference>
<evidence type="ECO:0000313" key="5">
    <source>
        <dbReference type="EMBL" id="PZA16715.1"/>
    </source>
</evidence>
<dbReference type="Pfam" id="PF00392">
    <property type="entry name" value="GntR"/>
    <property type="match status" value="1"/>
</dbReference>
<evidence type="ECO:0000256" key="1">
    <source>
        <dbReference type="ARBA" id="ARBA00023015"/>
    </source>
</evidence>
<dbReference type="EMBL" id="QKOE01000006">
    <property type="protein sequence ID" value="PZA16715.1"/>
    <property type="molecule type" value="Genomic_DNA"/>
</dbReference>
<dbReference type="Gene3D" id="1.20.120.530">
    <property type="entry name" value="GntR ligand-binding domain-like"/>
    <property type="match status" value="1"/>
</dbReference>
<keyword evidence="6" id="KW-1185">Reference proteome</keyword>